<evidence type="ECO:0000313" key="10">
    <source>
        <dbReference type="Proteomes" id="UP000310636"/>
    </source>
</evidence>
<feature type="transmembrane region" description="Helical" evidence="7">
    <location>
        <begin position="159"/>
        <end position="185"/>
    </location>
</feature>
<gene>
    <name evidence="9" type="ORF">E6C55_15765</name>
</gene>
<name>A0A4S4BS34_9BACL</name>
<dbReference type="AlphaFoldDB" id="A0A4S4BS34"/>
<feature type="transmembrane region" description="Helical" evidence="7">
    <location>
        <begin position="73"/>
        <end position="99"/>
    </location>
</feature>
<dbReference type="Pfam" id="PF00528">
    <property type="entry name" value="BPD_transp_1"/>
    <property type="match status" value="1"/>
</dbReference>
<proteinExistence type="inferred from homology"/>
<dbReference type="Gene3D" id="1.10.3720.10">
    <property type="entry name" value="MetI-like"/>
    <property type="match status" value="1"/>
</dbReference>
<dbReference type="OrthoDB" id="5174895at2"/>
<evidence type="ECO:0000259" key="8">
    <source>
        <dbReference type="PROSITE" id="PS50928"/>
    </source>
</evidence>
<evidence type="ECO:0000256" key="5">
    <source>
        <dbReference type="ARBA" id="ARBA00022989"/>
    </source>
</evidence>
<dbReference type="GO" id="GO:0055085">
    <property type="term" value="P:transmembrane transport"/>
    <property type="evidence" value="ECO:0007669"/>
    <property type="project" value="InterPro"/>
</dbReference>
<dbReference type="PANTHER" id="PTHR43227:SF11">
    <property type="entry name" value="BLL4140 PROTEIN"/>
    <property type="match status" value="1"/>
</dbReference>
<dbReference type="InterPro" id="IPR050809">
    <property type="entry name" value="UgpAE/MalFG_permease"/>
</dbReference>
<reference evidence="9 10" key="1">
    <citation type="submission" date="2019-04" db="EMBL/GenBank/DDBJ databases">
        <title>Cohnella sp. nov. isolated from preserved vegetables.</title>
        <authorList>
            <person name="Lin S.-Y."/>
            <person name="Hung M.-H."/>
            <person name="Young C.-C."/>
        </authorList>
    </citation>
    <scope>NUCLEOTIDE SEQUENCE [LARGE SCALE GENOMIC DNA]</scope>
    <source>
        <strain evidence="9 10">CC-MHH1044</strain>
    </source>
</reference>
<dbReference type="CDD" id="cd06261">
    <property type="entry name" value="TM_PBP2"/>
    <property type="match status" value="1"/>
</dbReference>
<feature type="transmembrane region" description="Helical" evidence="7">
    <location>
        <begin position="12"/>
        <end position="32"/>
    </location>
</feature>
<dbReference type="InterPro" id="IPR000515">
    <property type="entry name" value="MetI-like"/>
</dbReference>
<dbReference type="SUPFAM" id="SSF161098">
    <property type="entry name" value="MetI-like"/>
    <property type="match status" value="1"/>
</dbReference>
<keyword evidence="10" id="KW-1185">Reference proteome</keyword>
<dbReference type="PANTHER" id="PTHR43227">
    <property type="entry name" value="BLL4140 PROTEIN"/>
    <property type="match status" value="1"/>
</dbReference>
<evidence type="ECO:0000256" key="2">
    <source>
        <dbReference type="ARBA" id="ARBA00022448"/>
    </source>
</evidence>
<dbReference type="EMBL" id="SSOB01000018">
    <property type="protein sequence ID" value="THF77792.1"/>
    <property type="molecule type" value="Genomic_DNA"/>
</dbReference>
<feature type="transmembrane region" description="Helical" evidence="7">
    <location>
        <begin position="206"/>
        <end position="230"/>
    </location>
</feature>
<dbReference type="RefSeq" id="WP_136370766.1">
    <property type="nucleotide sequence ID" value="NZ_SSOB01000018.1"/>
</dbReference>
<comment type="caution">
    <text evidence="9">The sequence shown here is derived from an EMBL/GenBank/DDBJ whole genome shotgun (WGS) entry which is preliminary data.</text>
</comment>
<feature type="transmembrane region" description="Helical" evidence="7">
    <location>
        <begin position="266"/>
        <end position="291"/>
    </location>
</feature>
<evidence type="ECO:0000256" key="6">
    <source>
        <dbReference type="ARBA" id="ARBA00023136"/>
    </source>
</evidence>
<keyword evidence="5 7" id="KW-1133">Transmembrane helix</keyword>
<keyword evidence="4 7" id="KW-0812">Transmembrane</keyword>
<evidence type="ECO:0000256" key="7">
    <source>
        <dbReference type="RuleBase" id="RU363032"/>
    </source>
</evidence>
<evidence type="ECO:0000256" key="1">
    <source>
        <dbReference type="ARBA" id="ARBA00004651"/>
    </source>
</evidence>
<dbReference type="InterPro" id="IPR035906">
    <property type="entry name" value="MetI-like_sf"/>
</dbReference>
<feature type="transmembrane region" description="Helical" evidence="7">
    <location>
        <begin position="119"/>
        <end position="139"/>
    </location>
</feature>
<feature type="domain" description="ABC transmembrane type-1" evidence="8">
    <location>
        <begin position="74"/>
        <end position="287"/>
    </location>
</feature>
<dbReference type="GO" id="GO:0005886">
    <property type="term" value="C:plasma membrane"/>
    <property type="evidence" value="ECO:0007669"/>
    <property type="project" value="UniProtKB-SubCell"/>
</dbReference>
<evidence type="ECO:0000313" key="9">
    <source>
        <dbReference type="EMBL" id="THF77792.1"/>
    </source>
</evidence>
<comment type="similarity">
    <text evidence="7">Belongs to the binding-protein-dependent transport system permease family.</text>
</comment>
<accession>A0A4S4BS34</accession>
<organism evidence="9 10">
    <name type="scientific">Cohnella fermenti</name>
    <dbReference type="NCBI Taxonomy" id="2565925"/>
    <lineage>
        <taxon>Bacteria</taxon>
        <taxon>Bacillati</taxon>
        <taxon>Bacillota</taxon>
        <taxon>Bacilli</taxon>
        <taxon>Bacillales</taxon>
        <taxon>Paenibacillaceae</taxon>
        <taxon>Cohnella</taxon>
    </lineage>
</organism>
<dbReference type="PROSITE" id="PS50928">
    <property type="entry name" value="ABC_TM1"/>
    <property type="match status" value="1"/>
</dbReference>
<comment type="subcellular location">
    <subcellularLocation>
        <location evidence="1 7">Cell membrane</location>
        <topology evidence="1 7">Multi-pass membrane protein</topology>
    </subcellularLocation>
</comment>
<keyword evidence="2 7" id="KW-0813">Transport</keyword>
<keyword evidence="3" id="KW-1003">Cell membrane</keyword>
<sequence length="300" mass="33578">MKESKRPRNRSAAALHLMILPALALLLVYSYGPMLGLVMAFQDFTPAQGWFGSPWVGMDNFKYVFSLPNFKQVVWNTLFISIMEIALGQILALVVTLLLNEVKNGFKRTVQTIIYIPHFLSWIILGGILLEVLSLSGIVNMFLHRLGIEPISFLGDSSIFPWTLIFSHLWKEVGFATIIFLAALSSINPQLYEAAEIDGAGRLRKMWNVTLPGMAPIIILAAVLSIGNLLNAGFDQVFTLYNPVVYDTGDIIDTFVYRLGLVQSHYSLATAVGIFKSTISFTFVALSYYLAYRLADYRIF</sequence>
<protein>
    <submittedName>
        <fullName evidence="9">Sugar ABC transporter permease</fullName>
    </submittedName>
</protein>
<dbReference type="Proteomes" id="UP000310636">
    <property type="component" value="Unassembled WGS sequence"/>
</dbReference>
<keyword evidence="6 7" id="KW-0472">Membrane</keyword>
<evidence type="ECO:0000256" key="4">
    <source>
        <dbReference type="ARBA" id="ARBA00022692"/>
    </source>
</evidence>
<evidence type="ECO:0000256" key="3">
    <source>
        <dbReference type="ARBA" id="ARBA00022475"/>
    </source>
</evidence>